<dbReference type="eggNOG" id="COG0037">
    <property type="taxonomic scope" value="Bacteria"/>
</dbReference>
<keyword evidence="5" id="KW-1185">Reference proteome</keyword>
<accession>D6YVT5</accession>
<dbReference type="PANTHER" id="PTHR43686:SF1">
    <property type="entry name" value="AMINOTRAN_5 DOMAIN-CONTAINING PROTEIN"/>
    <property type="match status" value="1"/>
</dbReference>
<dbReference type="Pfam" id="PF01171">
    <property type="entry name" value="ATP_bind_3"/>
    <property type="match status" value="1"/>
</dbReference>
<protein>
    <submittedName>
        <fullName evidence="4">Putative PP-loop superfamily ATPase</fullName>
    </submittedName>
</protein>
<reference evidence="4 5" key="1">
    <citation type="journal article" date="2010" name="PLoS ONE">
        <title>The Waddlia genome: a window into chlamydial biology.</title>
        <authorList>
            <person name="Bertelli C."/>
            <person name="Collyn F."/>
            <person name="Croxatto A."/>
            <person name="Ruckert C."/>
            <person name="Polkinghorne A."/>
            <person name="Kebbi-Beghdadi C."/>
            <person name="Goesmann A."/>
            <person name="Vaughan L."/>
            <person name="Greub G."/>
        </authorList>
    </citation>
    <scope>NUCLEOTIDE SEQUENCE [LARGE SCALE GENOMIC DNA]</scope>
    <source>
        <strain evidence="5">ATCC VR-1470 / WSU 86-1044</strain>
    </source>
</reference>
<dbReference type="SUPFAM" id="SSF52402">
    <property type="entry name" value="Adenine nucleotide alpha hydrolases-like"/>
    <property type="match status" value="1"/>
</dbReference>
<dbReference type="PANTHER" id="PTHR43686">
    <property type="entry name" value="SULFURTRANSFERASE-RELATED"/>
    <property type="match status" value="1"/>
</dbReference>
<feature type="binding site" evidence="2">
    <location>
        <position position="141"/>
    </location>
    <ligand>
        <name>ATP</name>
        <dbReference type="ChEBI" id="CHEBI:30616"/>
    </ligand>
</feature>
<evidence type="ECO:0000256" key="1">
    <source>
        <dbReference type="ARBA" id="ARBA00022679"/>
    </source>
</evidence>
<dbReference type="Gene3D" id="3.40.50.620">
    <property type="entry name" value="HUPs"/>
    <property type="match status" value="1"/>
</dbReference>
<dbReference type="GO" id="GO:0016740">
    <property type="term" value="F:transferase activity"/>
    <property type="evidence" value="ECO:0007669"/>
    <property type="project" value="UniProtKB-KW"/>
</dbReference>
<dbReference type="OrthoDB" id="9801054at2"/>
<dbReference type="RefSeq" id="WP_013181960.1">
    <property type="nucleotide sequence ID" value="NC_014225.1"/>
</dbReference>
<evidence type="ECO:0000259" key="3">
    <source>
        <dbReference type="Pfam" id="PF01171"/>
    </source>
</evidence>
<keyword evidence="2" id="KW-0067">ATP-binding</keyword>
<feature type="binding site" evidence="2">
    <location>
        <position position="44"/>
    </location>
    <ligand>
        <name>ATP</name>
        <dbReference type="ChEBI" id="CHEBI:30616"/>
    </ligand>
</feature>
<dbReference type="CDD" id="cd24138">
    <property type="entry name" value="TtcA-like"/>
    <property type="match status" value="1"/>
</dbReference>
<sequence>MSVQLAQPPWTKLGRKIESATRKALYDFEMADQNIAVALSGGKDSLTLLFMLAAISGKGFPDFHLAAVHVTGEFSCGAGVDLPYLSAICSKLNIPFVVKESNQKLETLECYSCSRERRKLLFEAAEQLGAKTIAFGHHRDDNAQTILMNMLHKGEFCGNLPKLHMIDYGKTIIRPLTYVSEEEIRRFAEQQGFSRVMCRCPVGQNSMRKKVDDLIEEIEVLYPHARENIARAGLKYGSDKARRK</sequence>
<name>D6YVT5_WADCW</name>
<dbReference type="HOGENOM" id="CLU_026481_5_1_0"/>
<feature type="domain" description="tRNA(Ile)-lysidine/2-thiocytidine synthase N-terminal" evidence="3">
    <location>
        <begin position="35"/>
        <end position="193"/>
    </location>
</feature>
<organism evidence="4 5">
    <name type="scientific">Waddlia chondrophila (strain ATCC VR-1470 / WSU 86-1044)</name>
    <dbReference type="NCBI Taxonomy" id="716544"/>
    <lineage>
        <taxon>Bacteria</taxon>
        <taxon>Pseudomonadati</taxon>
        <taxon>Chlamydiota</taxon>
        <taxon>Chlamydiia</taxon>
        <taxon>Parachlamydiales</taxon>
        <taxon>Waddliaceae</taxon>
        <taxon>Waddlia</taxon>
    </lineage>
</organism>
<dbReference type="InterPro" id="IPR035107">
    <property type="entry name" value="tRNA_thiolation_TtcA_Ctu1"/>
</dbReference>
<feature type="binding site" evidence="2">
    <location>
        <begin position="38"/>
        <end position="40"/>
    </location>
    <ligand>
        <name>ATP</name>
        <dbReference type="ChEBI" id="CHEBI:30616"/>
    </ligand>
</feature>
<dbReference type="Proteomes" id="UP000001505">
    <property type="component" value="Chromosome"/>
</dbReference>
<dbReference type="AlphaFoldDB" id="D6YVT5"/>
<evidence type="ECO:0000313" key="4">
    <source>
        <dbReference type="EMBL" id="ADI38246.1"/>
    </source>
</evidence>
<dbReference type="EMBL" id="CP001928">
    <property type="protein sequence ID" value="ADI38246.1"/>
    <property type="molecule type" value="Genomic_DNA"/>
</dbReference>
<dbReference type="GO" id="GO:0005524">
    <property type="term" value="F:ATP binding"/>
    <property type="evidence" value="ECO:0007669"/>
    <property type="project" value="UniProtKB-KW"/>
</dbReference>
<dbReference type="GO" id="GO:0008033">
    <property type="term" value="P:tRNA processing"/>
    <property type="evidence" value="ECO:0007669"/>
    <property type="project" value="InterPro"/>
</dbReference>
<dbReference type="KEGG" id="wch:wcw_0882"/>
<feature type="binding site" evidence="2">
    <location>
        <position position="136"/>
    </location>
    <ligand>
        <name>ATP</name>
        <dbReference type="ChEBI" id="CHEBI:30616"/>
    </ligand>
</feature>
<proteinExistence type="predicted"/>
<evidence type="ECO:0000256" key="2">
    <source>
        <dbReference type="PIRSR" id="PIRSR004976-51"/>
    </source>
</evidence>
<gene>
    <name evidence="4" type="ordered locus">wcw_0882</name>
</gene>
<dbReference type="STRING" id="716544.wcw_0882"/>
<dbReference type="InterPro" id="IPR014729">
    <property type="entry name" value="Rossmann-like_a/b/a_fold"/>
</dbReference>
<keyword evidence="2" id="KW-0547">Nucleotide-binding</keyword>
<dbReference type="InterPro" id="IPR011063">
    <property type="entry name" value="TilS/TtcA_N"/>
</dbReference>
<keyword evidence="1" id="KW-0808">Transferase</keyword>
<evidence type="ECO:0000313" key="5">
    <source>
        <dbReference type="Proteomes" id="UP000001505"/>
    </source>
</evidence>
<feature type="binding site" evidence="2">
    <location>
        <position position="70"/>
    </location>
    <ligand>
        <name>ATP</name>
        <dbReference type="ChEBI" id="CHEBI:30616"/>
    </ligand>
</feature>
<dbReference type="PIRSF" id="PIRSF004976">
    <property type="entry name" value="ATPase_YdaO"/>
    <property type="match status" value="1"/>
</dbReference>